<dbReference type="GeneID" id="86863648"/>
<reference evidence="8 10" key="3">
    <citation type="submission" date="2019-12" db="EMBL/GenBank/DDBJ databases">
        <title>Enteriobacteria Tanzani isolates_8377-8380.</title>
        <authorList>
            <person name="Subbiah M."/>
            <person name="Call D."/>
        </authorList>
    </citation>
    <scope>NUCLEOTIDE SEQUENCE [LARGE SCALE GENOMIC DNA]</scope>
    <source>
        <strain evidence="6 10">8378wH8</strain>
        <strain evidence="5 8">8379wE6</strain>
    </source>
</reference>
<accession>A0A2R3NRI1</accession>
<dbReference type="AlphaFoldDB" id="A0A2R3NRI1"/>
<dbReference type="EMBL" id="WTQQ01000042">
    <property type="protein sequence ID" value="MWR87771.1"/>
    <property type="molecule type" value="Genomic_DNA"/>
</dbReference>
<evidence type="ECO:0000313" key="5">
    <source>
        <dbReference type="EMBL" id="MWR87771.1"/>
    </source>
</evidence>
<evidence type="ECO:0000313" key="2">
    <source>
        <dbReference type="EMBL" id="HAN4353469.1"/>
    </source>
</evidence>
<evidence type="ECO:0000313" key="9">
    <source>
        <dbReference type="Proteomes" id="UP000462271"/>
    </source>
</evidence>
<proteinExistence type="predicted"/>
<dbReference type="Proteomes" id="UP000436482">
    <property type="component" value="Unassembled WGS sequence"/>
</dbReference>
<dbReference type="Proteomes" id="UP000462410">
    <property type="component" value="Unassembled WGS sequence"/>
</dbReference>
<dbReference type="Proteomes" id="UP000859822">
    <property type="component" value="Unassembled WGS sequence"/>
</dbReference>
<evidence type="ECO:0000313" key="4">
    <source>
        <dbReference type="EMBL" id="MWL05378.1"/>
    </source>
</evidence>
<evidence type="ECO:0000313" key="10">
    <source>
        <dbReference type="Proteomes" id="UP000462410"/>
    </source>
</evidence>
<name>A0A2R3NRI1_ECOLX</name>
<evidence type="ECO:0000313" key="8">
    <source>
        <dbReference type="Proteomes" id="UP000436482"/>
    </source>
</evidence>
<dbReference type="RefSeq" id="WP_000389051.1">
    <property type="nucleotide sequence ID" value="NZ_AP021944.1"/>
</dbReference>
<reference evidence="7 9" key="2">
    <citation type="submission" date="2019-12" db="EMBL/GenBank/DDBJ databases">
        <title>Enteriobacteria Tanzani isolates_10432.</title>
        <authorList>
            <person name="Subbiah M."/>
            <person name="Call D."/>
        </authorList>
    </citation>
    <scope>NUCLEOTIDE SEQUENCE [LARGE SCALE GENOMIC DNA]</scope>
    <source>
        <strain evidence="4 7">10432wG7</strain>
        <strain evidence="3 9">10432wG8</strain>
    </source>
</reference>
<gene>
    <name evidence="6" type="ORF">GP965_10580</name>
    <name evidence="5" type="ORF">GP979_05535</name>
    <name evidence="4" type="ORF">GQM13_18280</name>
    <name evidence="3" type="ORF">GQM21_27090</name>
    <name evidence="2" type="ORF">IFC14_001905</name>
</gene>
<accession>A0A2A2XQI3</accession>
<reference evidence="2" key="1">
    <citation type="journal article" date="2018" name="Genome Biol.">
        <title>SKESA: strategic k-mer extension for scrupulous assemblies.</title>
        <authorList>
            <person name="Souvorov A."/>
            <person name="Agarwala R."/>
            <person name="Lipman D.J."/>
        </authorList>
    </citation>
    <scope>NUCLEOTIDE SEQUENCE</scope>
    <source>
        <strain evidence="2">489-16</strain>
    </source>
</reference>
<dbReference type="EMBL" id="WTML01000286">
    <property type="protein sequence ID" value="MWL00758.1"/>
    <property type="molecule type" value="Genomic_DNA"/>
</dbReference>
<protein>
    <recommendedName>
        <fullName evidence="1">HipA-like kinase domain-containing protein</fullName>
    </recommendedName>
</protein>
<feature type="domain" description="HipA-like kinase" evidence="1">
    <location>
        <begin position="14"/>
        <end position="247"/>
    </location>
</feature>
<sequence length="249" mass="28340">MECVASSNSAIPNVVEVIRRINEGSTQPFLCKCDDGQLYVLKSKPSMPPKNLLAEFISACLANDIGLPLPDFKIVFVPEELIEYSPDLQQQICTGYAFASLFIDGAIALTFTQSRNETIIPVEQQKLIYVFDKWILNADRTLTDKGGNVNILYDISNDKYYLIDHNLSFDQNAGPEDFSVHVYGPGNRKWQYDLVDRVEYRQRVVNSLHKLPAILDEIPEEWIVDEEFLPFVCTTLDKGDCDEFWSAIE</sequence>
<dbReference type="EMBL" id="WTMQ01000006">
    <property type="protein sequence ID" value="MWL05378.1"/>
    <property type="molecule type" value="Genomic_DNA"/>
</dbReference>
<dbReference type="EMBL" id="DABUHV010000007">
    <property type="protein sequence ID" value="HAN4353469.1"/>
    <property type="molecule type" value="Genomic_DNA"/>
</dbReference>
<reference evidence="2" key="4">
    <citation type="submission" date="2020-09" db="EMBL/GenBank/DDBJ databases">
        <authorList>
            <consortium name="NCBI Pathogen Detection Project"/>
        </authorList>
    </citation>
    <scope>NUCLEOTIDE SEQUENCE</scope>
    <source>
        <strain evidence="2">489-16</strain>
    </source>
</reference>
<dbReference type="InterPro" id="IPR046748">
    <property type="entry name" value="HipA_2"/>
</dbReference>
<dbReference type="Proteomes" id="UP000462271">
    <property type="component" value="Unassembled WGS sequence"/>
</dbReference>
<evidence type="ECO:0000313" key="7">
    <source>
        <dbReference type="Proteomes" id="UP000430081"/>
    </source>
</evidence>
<dbReference type="Pfam" id="PF20613">
    <property type="entry name" value="HipA_2"/>
    <property type="match status" value="1"/>
</dbReference>
<evidence type="ECO:0000313" key="3">
    <source>
        <dbReference type="EMBL" id="MWL00758.1"/>
    </source>
</evidence>
<dbReference type="Proteomes" id="UP000430081">
    <property type="component" value="Unassembled WGS sequence"/>
</dbReference>
<evidence type="ECO:0000259" key="1">
    <source>
        <dbReference type="Pfam" id="PF20613"/>
    </source>
</evidence>
<comment type="caution">
    <text evidence="6">The sequence shown here is derived from an EMBL/GenBank/DDBJ whole genome shotgun (WGS) entry which is preliminary data.</text>
</comment>
<organism evidence="6 10">
    <name type="scientific">Escherichia coli</name>
    <dbReference type="NCBI Taxonomy" id="562"/>
    <lineage>
        <taxon>Bacteria</taxon>
        <taxon>Pseudomonadati</taxon>
        <taxon>Pseudomonadota</taxon>
        <taxon>Gammaproteobacteria</taxon>
        <taxon>Enterobacterales</taxon>
        <taxon>Enterobacteriaceae</taxon>
        <taxon>Escherichia</taxon>
    </lineage>
</organism>
<evidence type="ECO:0000313" key="6">
    <source>
        <dbReference type="EMBL" id="MWT21363.1"/>
    </source>
</evidence>
<dbReference type="EMBL" id="WTRC01000124">
    <property type="protein sequence ID" value="MWT21363.1"/>
    <property type="molecule type" value="Genomic_DNA"/>
</dbReference>